<gene>
    <name evidence="2" type="ORF">E4634_19265</name>
</gene>
<dbReference type="RefSeq" id="WP_135446303.1">
    <property type="nucleotide sequence ID" value="NZ_SRLE01000014.1"/>
</dbReference>
<evidence type="ECO:0000313" key="2">
    <source>
        <dbReference type="EMBL" id="TGD71411.1"/>
    </source>
</evidence>
<feature type="signal peptide" evidence="1">
    <location>
        <begin position="1"/>
        <end position="21"/>
    </location>
</feature>
<sequence>MTLVRWWFCCVFGLLPLLAQAQVYLDVGIVVFDEGLQAPVSSDGENVFPRIRRAEALYMPVQLRRMLEATGDWGAVRVLPDDSPLVDLTVHGRIVSATGQRLSLFLEARDASGRVWLAREYTQAASADTYPVSDGDEPFAGLYREVVDDLGRMLASLSVSDLEQLRLVASLRYAQGLAPEAFAGYLQGGGDAPWELLREPAADDPMLARVERVRQQEYLFVDVADEQYGELHDAMATTYNLWRQYRWEQATYRVQYEERVELREDNDRPGSYPSMLRDYNAYRAYRIQQQDLDELAGGFNNEIEPTVVQTRGRVFRLGGTLQARYDEWRRLMREIFRLETGLPPEAADAGRSAPGVE</sequence>
<name>A0A4Z0LVV1_9GAMM</name>
<dbReference type="EMBL" id="SRLE01000014">
    <property type="protein sequence ID" value="TGD71411.1"/>
    <property type="molecule type" value="Genomic_DNA"/>
</dbReference>
<protein>
    <submittedName>
        <fullName evidence="2">Uncharacterized protein</fullName>
    </submittedName>
</protein>
<accession>A0A4Z0LVV1</accession>
<dbReference type="AlphaFoldDB" id="A0A4Z0LVV1"/>
<proteinExistence type="predicted"/>
<evidence type="ECO:0000313" key="3">
    <source>
        <dbReference type="Proteomes" id="UP000298050"/>
    </source>
</evidence>
<dbReference type="OrthoDB" id="5487683at2"/>
<dbReference type="Proteomes" id="UP000298050">
    <property type="component" value="Unassembled WGS sequence"/>
</dbReference>
<keyword evidence="1" id="KW-0732">Signal</keyword>
<evidence type="ECO:0000256" key="1">
    <source>
        <dbReference type="SAM" id="SignalP"/>
    </source>
</evidence>
<organism evidence="2 3">
    <name type="scientific">Mangrovimicrobium sediminis</name>
    <dbReference type="NCBI Taxonomy" id="2562682"/>
    <lineage>
        <taxon>Bacteria</taxon>
        <taxon>Pseudomonadati</taxon>
        <taxon>Pseudomonadota</taxon>
        <taxon>Gammaproteobacteria</taxon>
        <taxon>Cellvibrionales</taxon>
        <taxon>Halieaceae</taxon>
        <taxon>Mangrovimicrobium</taxon>
    </lineage>
</organism>
<feature type="chain" id="PRO_5021489459" evidence="1">
    <location>
        <begin position="22"/>
        <end position="357"/>
    </location>
</feature>
<keyword evidence="3" id="KW-1185">Reference proteome</keyword>
<reference evidence="2 3" key="1">
    <citation type="submission" date="2019-04" db="EMBL/GenBank/DDBJ databases">
        <title>Taxonomy of novel Haliea sp. from mangrove soil of West Coast of India.</title>
        <authorList>
            <person name="Verma A."/>
            <person name="Kumar P."/>
            <person name="Krishnamurthi S."/>
        </authorList>
    </citation>
    <scope>NUCLEOTIDE SEQUENCE [LARGE SCALE GENOMIC DNA]</scope>
    <source>
        <strain evidence="2 3">SAOS-164</strain>
    </source>
</reference>
<comment type="caution">
    <text evidence="2">The sequence shown here is derived from an EMBL/GenBank/DDBJ whole genome shotgun (WGS) entry which is preliminary data.</text>
</comment>